<dbReference type="PANTHER" id="PTHR41521">
    <property type="match status" value="1"/>
</dbReference>
<gene>
    <name evidence="2" type="ORF">AYJ54_01475</name>
</gene>
<dbReference type="RefSeq" id="WP_063703803.1">
    <property type="nucleotide sequence ID" value="NZ_LUUB01000079.1"/>
</dbReference>
<dbReference type="STRING" id="1505087.AYJ54_01475"/>
<dbReference type="InterPro" id="IPR010753">
    <property type="entry name" value="DUF1330"/>
</dbReference>
<name>A0A176YHD2_9BRAD</name>
<evidence type="ECO:0000313" key="3">
    <source>
        <dbReference type="Proteomes" id="UP000076959"/>
    </source>
</evidence>
<dbReference type="SUPFAM" id="SSF54909">
    <property type="entry name" value="Dimeric alpha+beta barrel"/>
    <property type="match status" value="1"/>
</dbReference>
<evidence type="ECO:0000259" key="1">
    <source>
        <dbReference type="Pfam" id="PF07045"/>
    </source>
</evidence>
<dbReference type="InterPro" id="IPR011008">
    <property type="entry name" value="Dimeric_a/b-barrel"/>
</dbReference>
<dbReference type="AlphaFoldDB" id="A0A176YHD2"/>
<dbReference type="EMBL" id="LUUB01000079">
    <property type="protein sequence ID" value="OAF05600.1"/>
    <property type="molecule type" value="Genomic_DNA"/>
</dbReference>
<organism evidence="2 3">
    <name type="scientific">Bradyrhizobium centrolobii</name>
    <dbReference type="NCBI Taxonomy" id="1505087"/>
    <lineage>
        <taxon>Bacteria</taxon>
        <taxon>Pseudomonadati</taxon>
        <taxon>Pseudomonadota</taxon>
        <taxon>Alphaproteobacteria</taxon>
        <taxon>Hyphomicrobiales</taxon>
        <taxon>Nitrobacteraceae</taxon>
        <taxon>Bradyrhizobium</taxon>
    </lineage>
</organism>
<sequence length="96" mass="10916">MKAYLVLDLSVNDFAGFKTYITEIPAFIARHSGRYIVRGVQPTTIEGDWTPERLVIIEFPEREKAEAFLSDPDIQELFKLRHATTTSRLLLADGCT</sequence>
<evidence type="ECO:0000313" key="2">
    <source>
        <dbReference type="EMBL" id="OAF05600.1"/>
    </source>
</evidence>
<dbReference type="Gene3D" id="3.30.70.100">
    <property type="match status" value="1"/>
</dbReference>
<dbReference type="OrthoDB" id="9806380at2"/>
<dbReference type="Pfam" id="PF07045">
    <property type="entry name" value="DUF1330"/>
    <property type="match status" value="1"/>
</dbReference>
<reference evidence="2 3" key="1">
    <citation type="submission" date="2016-03" db="EMBL/GenBank/DDBJ databases">
        <title>Draft Genome Sequence of the Strain BR 10245 (Bradyrhizobium sp.) isolated from nodules of Centrolobium paraense.</title>
        <authorList>
            <person name="Simoes-Araujo J.L.Sr."/>
            <person name="Barauna A.C."/>
            <person name="Silva K."/>
            <person name="Zilli J.E."/>
        </authorList>
    </citation>
    <scope>NUCLEOTIDE SEQUENCE [LARGE SCALE GENOMIC DNA]</scope>
    <source>
        <strain evidence="2 3">BR 10245</strain>
    </source>
</reference>
<accession>A0A176YHD2</accession>
<dbReference type="PANTHER" id="PTHR41521:SF4">
    <property type="entry name" value="BLR0684 PROTEIN"/>
    <property type="match status" value="1"/>
</dbReference>
<protein>
    <recommendedName>
        <fullName evidence="1">DUF1330 domain-containing protein</fullName>
    </recommendedName>
</protein>
<proteinExistence type="predicted"/>
<keyword evidence="3" id="KW-1185">Reference proteome</keyword>
<comment type="caution">
    <text evidence="2">The sequence shown here is derived from an EMBL/GenBank/DDBJ whole genome shotgun (WGS) entry which is preliminary data.</text>
</comment>
<feature type="domain" description="DUF1330" evidence="1">
    <location>
        <begin position="2"/>
        <end position="94"/>
    </location>
</feature>
<dbReference type="Proteomes" id="UP000076959">
    <property type="component" value="Unassembled WGS sequence"/>
</dbReference>